<protein>
    <submittedName>
        <fullName evidence="1">Uncharacterized protein</fullName>
    </submittedName>
</protein>
<reference evidence="1" key="1">
    <citation type="journal article" date="2020" name="Nature">
        <title>Giant virus diversity and host interactions through global metagenomics.</title>
        <authorList>
            <person name="Schulz F."/>
            <person name="Roux S."/>
            <person name="Paez-Espino D."/>
            <person name="Jungbluth S."/>
            <person name="Walsh D.A."/>
            <person name="Denef V.J."/>
            <person name="McMahon K.D."/>
            <person name="Konstantinidis K.T."/>
            <person name="Eloe-Fadrosh E.A."/>
            <person name="Kyrpides N.C."/>
            <person name="Woyke T."/>
        </authorList>
    </citation>
    <scope>NUCLEOTIDE SEQUENCE</scope>
    <source>
        <strain evidence="1">GVMAG-M-3300018428-16</strain>
    </source>
</reference>
<name>A0A6C0BSA7_9ZZZZ</name>
<accession>A0A6C0BSA7</accession>
<organism evidence="1">
    <name type="scientific">viral metagenome</name>
    <dbReference type="NCBI Taxonomy" id="1070528"/>
    <lineage>
        <taxon>unclassified sequences</taxon>
        <taxon>metagenomes</taxon>
        <taxon>organismal metagenomes</taxon>
    </lineage>
</organism>
<evidence type="ECO:0000313" key="1">
    <source>
        <dbReference type="EMBL" id="QHS95086.1"/>
    </source>
</evidence>
<sequence>MPETVMQFLENLDDNTHSMLKNMMSTILSFGKIYIDYVRDFDGKNGFMFSGGSKMNDIMNSEKVMSDGHSGCSAALTMRNCQYMLQRYPINDIETGLYFKDNDDISNDDISIDIKGEGRTLFKTYDKMDNYNKEACDVWASKGIDEAVNYMTRGITTGEMSYSEMRERYG</sequence>
<dbReference type="EMBL" id="MN739239">
    <property type="protein sequence ID" value="QHS95086.1"/>
    <property type="molecule type" value="Genomic_DNA"/>
</dbReference>
<dbReference type="AlphaFoldDB" id="A0A6C0BSA7"/>
<proteinExistence type="predicted"/>